<protein>
    <submittedName>
        <fullName evidence="1">Uncharacterized protein</fullName>
    </submittedName>
</protein>
<organism evidence="1 2">
    <name type="scientific">Neoroseomonas soli</name>
    <dbReference type="NCBI Taxonomy" id="1081025"/>
    <lineage>
        <taxon>Bacteria</taxon>
        <taxon>Pseudomonadati</taxon>
        <taxon>Pseudomonadota</taxon>
        <taxon>Alphaproteobacteria</taxon>
        <taxon>Acetobacterales</taxon>
        <taxon>Acetobacteraceae</taxon>
        <taxon>Neoroseomonas</taxon>
    </lineage>
</organism>
<reference evidence="1" key="2">
    <citation type="journal article" date="2021" name="Syst. Appl. Microbiol.">
        <title>Roseomonas hellenica sp. nov., isolated from roots of wild-growing Alkanna tinctoria.</title>
        <authorList>
            <person name="Rat A."/>
            <person name="Naranjo H.D."/>
            <person name="Lebbe L."/>
            <person name="Cnockaert M."/>
            <person name="Krigas N."/>
            <person name="Grigoriadou K."/>
            <person name="Maloupa E."/>
            <person name="Willems A."/>
        </authorList>
    </citation>
    <scope>NUCLEOTIDE SEQUENCE</scope>
    <source>
        <strain evidence="1">LMG 31231</strain>
    </source>
</reference>
<dbReference type="Proteomes" id="UP001138751">
    <property type="component" value="Unassembled WGS sequence"/>
</dbReference>
<proteinExistence type="predicted"/>
<dbReference type="RefSeq" id="WP_211861390.1">
    <property type="nucleotide sequence ID" value="NZ_JAAEDM010000013.1"/>
</dbReference>
<sequence length="132" mass="14439">MRTASAPSAGRSGIYVLAAHGTPKLAIVWDGITVAMPPHGILDFLSRAGLNARLMPGSYRLSTAALGSCRNCVVGVGSHEPPDDYGYLKHWVYVNRRGELLNWGGRLDLTQNALPERRYFPFDFMTHIIAIG</sequence>
<name>A0A9X9WV39_9PROT</name>
<keyword evidence="2" id="KW-1185">Reference proteome</keyword>
<dbReference type="AlphaFoldDB" id="A0A9X9WV39"/>
<comment type="caution">
    <text evidence="1">The sequence shown here is derived from an EMBL/GenBank/DDBJ whole genome shotgun (WGS) entry which is preliminary data.</text>
</comment>
<dbReference type="EMBL" id="JAAEDM010000013">
    <property type="protein sequence ID" value="MBR0671018.1"/>
    <property type="molecule type" value="Genomic_DNA"/>
</dbReference>
<reference evidence="1" key="1">
    <citation type="submission" date="2020-01" db="EMBL/GenBank/DDBJ databases">
        <authorList>
            <person name="Rat A."/>
        </authorList>
    </citation>
    <scope>NUCLEOTIDE SEQUENCE</scope>
    <source>
        <strain evidence="1">LMG 31231</strain>
    </source>
</reference>
<evidence type="ECO:0000313" key="2">
    <source>
        <dbReference type="Proteomes" id="UP001138751"/>
    </source>
</evidence>
<accession>A0A9X9WV39</accession>
<gene>
    <name evidence="1" type="ORF">GXW76_07520</name>
</gene>
<evidence type="ECO:0000313" key="1">
    <source>
        <dbReference type="EMBL" id="MBR0671018.1"/>
    </source>
</evidence>